<dbReference type="Gene3D" id="2.30.30.40">
    <property type="entry name" value="SH3 Domains"/>
    <property type="match status" value="1"/>
</dbReference>
<evidence type="ECO:0000313" key="3">
    <source>
        <dbReference type="Proteomes" id="UP000264883"/>
    </source>
</evidence>
<dbReference type="PANTHER" id="PTHR22617:SF23">
    <property type="entry name" value="CHEMOTAXIS PROTEIN CHEW"/>
    <property type="match status" value="1"/>
</dbReference>
<dbReference type="InterPro" id="IPR039315">
    <property type="entry name" value="CheW"/>
</dbReference>
<dbReference type="GO" id="GO:0005829">
    <property type="term" value="C:cytosol"/>
    <property type="evidence" value="ECO:0007669"/>
    <property type="project" value="TreeGrafter"/>
</dbReference>
<protein>
    <submittedName>
        <fullName evidence="2">Chemotaxis protein CheW</fullName>
    </submittedName>
</protein>
<dbReference type="Pfam" id="PF01584">
    <property type="entry name" value="CheW"/>
    <property type="match status" value="1"/>
</dbReference>
<dbReference type="InterPro" id="IPR002545">
    <property type="entry name" value="CheW-lke_dom"/>
</dbReference>
<dbReference type="KEGG" id="cia:BEN51_06490"/>
<dbReference type="GO" id="GO:0006935">
    <property type="term" value="P:chemotaxis"/>
    <property type="evidence" value="ECO:0007669"/>
    <property type="project" value="InterPro"/>
</dbReference>
<accession>A0A343JC82</accession>
<evidence type="ECO:0000259" key="1">
    <source>
        <dbReference type="PROSITE" id="PS50851"/>
    </source>
</evidence>
<dbReference type="EMBL" id="CP016786">
    <property type="protein sequence ID" value="ASW43140.1"/>
    <property type="molecule type" value="Genomic_DNA"/>
</dbReference>
<dbReference type="PROSITE" id="PS50851">
    <property type="entry name" value="CHEW"/>
    <property type="match status" value="1"/>
</dbReference>
<dbReference type="InterPro" id="IPR036061">
    <property type="entry name" value="CheW-like_dom_sf"/>
</dbReference>
<gene>
    <name evidence="2" type="ORF">BEN51_06490</name>
</gene>
<dbReference type="AlphaFoldDB" id="A0A343JC82"/>
<name>A0A343JC82_9CLOT</name>
<dbReference type="Proteomes" id="UP000264883">
    <property type="component" value="Chromosome"/>
</dbReference>
<organism evidence="2 3">
    <name type="scientific">Clostridium isatidis</name>
    <dbReference type="NCBI Taxonomy" id="182773"/>
    <lineage>
        <taxon>Bacteria</taxon>
        <taxon>Bacillati</taxon>
        <taxon>Bacillota</taxon>
        <taxon>Clostridia</taxon>
        <taxon>Eubacteriales</taxon>
        <taxon>Clostridiaceae</taxon>
        <taxon>Clostridium</taxon>
    </lineage>
</organism>
<dbReference type="GO" id="GO:0007165">
    <property type="term" value="P:signal transduction"/>
    <property type="evidence" value="ECO:0007669"/>
    <property type="project" value="InterPro"/>
</dbReference>
<dbReference type="OrthoDB" id="9794382at2"/>
<reference evidence="2 3" key="1">
    <citation type="submission" date="2016-08" db="EMBL/GenBank/DDBJ databases">
        <title>Complete Genome Sequence Of The Indigo Reducing Clostridium isatidis DSM15098.</title>
        <authorList>
            <person name="Little G.T."/>
            <person name="Minton N.P."/>
        </authorList>
    </citation>
    <scope>NUCLEOTIDE SEQUENCE [LARGE SCALE GENOMIC DNA]</scope>
    <source>
        <strain evidence="2 3">DSM 15098</strain>
    </source>
</reference>
<dbReference type="PANTHER" id="PTHR22617">
    <property type="entry name" value="CHEMOTAXIS SENSOR HISTIDINE KINASE-RELATED"/>
    <property type="match status" value="1"/>
</dbReference>
<dbReference type="SMART" id="SM00260">
    <property type="entry name" value="CheW"/>
    <property type="match status" value="1"/>
</dbReference>
<feature type="domain" description="CheW-like" evidence="1">
    <location>
        <begin position="3"/>
        <end position="142"/>
    </location>
</feature>
<keyword evidence="3" id="KW-1185">Reference proteome</keyword>
<proteinExistence type="predicted"/>
<dbReference type="SUPFAM" id="SSF50341">
    <property type="entry name" value="CheW-like"/>
    <property type="match status" value="1"/>
</dbReference>
<evidence type="ECO:0000313" key="2">
    <source>
        <dbReference type="EMBL" id="ASW43140.1"/>
    </source>
</evidence>
<sequence>MKEIKILVFKLDNEFFATDIMEVERILGYDKPTALPDVPDFFEGVINYEAGVLPIINLAKKFKFKEIQSDDKKIIVVKKEKNKFGILVDSVSEVLSISEEEINASKEISTLISVKYITGIVKKDTNIIMLLNLDKILTLEEEEIIFQG</sequence>
<dbReference type="RefSeq" id="WP_119865277.1">
    <property type="nucleotide sequence ID" value="NZ_CP016786.1"/>
</dbReference>
<dbReference type="Gene3D" id="2.40.50.180">
    <property type="entry name" value="CheA-289, Domain 4"/>
    <property type="match status" value="1"/>
</dbReference>